<reference evidence="3 4" key="1">
    <citation type="journal article" date="2019" name="Appl. Microbiol. Biotechnol.">
        <title>Genome sequence of Isaria javanica and comparative genome analysis insights into family S53 peptidase evolution in fungal entomopathogens.</title>
        <authorList>
            <person name="Lin R."/>
            <person name="Zhang X."/>
            <person name="Xin B."/>
            <person name="Zou M."/>
            <person name="Gao Y."/>
            <person name="Qin F."/>
            <person name="Hu Q."/>
            <person name="Xie B."/>
            <person name="Cheng X."/>
        </authorList>
    </citation>
    <scope>NUCLEOTIDE SEQUENCE [LARGE SCALE GENOMIC DNA]</scope>
    <source>
        <strain evidence="3 4">IJ1G</strain>
    </source>
</reference>
<gene>
    <name evidence="3" type="ORF">IF1G_02289</name>
</gene>
<dbReference type="EMBL" id="SPUK01000003">
    <property type="protein sequence ID" value="TQV98209.1"/>
    <property type="molecule type" value="Genomic_DNA"/>
</dbReference>
<dbReference type="Proteomes" id="UP000315783">
    <property type="component" value="Unassembled WGS sequence"/>
</dbReference>
<organism evidence="3 4">
    <name type="scientific">Cordyceps javanica</name>
    <dbReference type="NCBI Taxonomy" id="43265"/>
    <lineage>
        <taxon>Eukaryota</taxon>
        <taxon>Fungi</taxon>
        <taxon>Dikarya</taxon>
        <taxon>Ascomycota</taxon>
        <taxon>Pezizomycotina</taxon>
        <taxon>Sordariomycetes</taxon>
        <taxon>Hypocreomycetidae</taxon>
        <taxon>Hypocreales</taxon>
        <taxon>Cordycipitaceae</taxon>
        <taxon>Cordyceps</taxon>
    </lineage>
</organism>
<evidence type="ECO:0000256" key="2">
    <source>
        <dbReference type="PIRSR" id="PIRSR602678-1"/>
    </source>
</evidence>
<dbReference type="Pfam" id="PF01784">
    <property type="entry name" value="DUF34_NIF3"/>
    <property type="match status" value="1"/>
</dbReference>
<dbReference type="InterPro" id="IPR002678">
    <property type="entry name" value="DUF34/NIF3"/>
</dbReference>
<dbReference type="GO" id="GO:0005739">
    <property type="term" value="C:mitochondrion"/>
    <property type="evidence" value="ECO:0007669"/>
    <property type="project" value="TreeGrafter"/>
</dbReference>
<feature type="binding site" evidence="2">
    <location>
        <position position="344"/>
    </location>
    <ligand>
        <name>a divalent metal cation</name>
        <dbReference type="ChEBI" id="CHEBI:60240"/>
        <label>1</label>
    </ligand>
</feature>
<dbReference type="GO" id="GO:0046872">
    <property type="term" value="F:metal ion binding"/>
    <property type="evidence" value="ECO:0007669"/>
    <property type="project" value="UniProtKB-KW"/>
</dbReference>
<name>A0A545W617_9HYPO</name>
<dbReference type="OrthoDB" id="3345469at2759"/>
<dbReference type="AlphaFoldDB" id="A0A545W617"/>
<dbReference type="Gene3D" id="3.40.1390.30">
    <property type="entry name" value="NIF3 (NGG1p interacting factor 3)-like"/>
    <property type="match status" value="1"/>
</dbReference>
<dbReference type="PANTHER" id="PTHR13799">
    <property type="entry name" value="NGG1 INTERACTING FACTOR 3"/>
    <property type="match status" value="1"/>
</dbReference>
<accession>A0A545W617</accession>
<keyword evidence="4" id="KW-1185">Reference proteome</keyword>
<feature type="binding site" evidence="2">
    <location>
        <position position="160"/>
    </location>
    <ligand>
        <name>a divalent metal cation</name>
        <dbReference type="ChEBI" id="CHEBI:60240"/>
        <label>1</label>
    </ligand>
</feature>
<evidence type="ECO:0000256" key="1">
    <source>
        <dbReference type="ARBA" id="ARBA00006964"/>
    </source>
</evidence>
<keyword evidence="2" id="KW-0479">Metal-binding</keyword>
<dbReference type="STRING" id="43265.A0A545W617"/>
<dbReference type="SUPFAM" id="SSF102705">
    <property type="entry name" value="NIF3 (NGG1p interacting factor 3)-like"/>
    <property type="match status" value="1"/>
</dbReference>
<dbReference type="InterPro" id="IPR036069">
    <property type="entry name" value="DUF34/NIF3_sf"/>
</dbReference>
<evidence type="ECO:0000313" key="3">
    <source>
        <dbReference type="EMBL" id="TQV98209.1"/>
    </source>
</evidence>
<feature type="binding site" evidence="2">
    <location>
        <position position="198"/>
    </location>
    <ligand>
        <name>a divalent metal cation</name>
        <dbReference type="ChEBI" id="CHEBI:60240"/>
        <label>1</label>
    </ligand>
</feature>
<protein>
    <submittedName>
        <fullName evidence="3">UPF0135 protein</fullName>
    </submittedName>
</protein>
<proteinExistence type="inferred from homology"/>
<sequence>MRAFQNLYPSSISKSFTTTTTAATICRNAALRQSTPSFATKQPTARCAPARRRNFSVTAASASSSHKMATVAGNGGAAGGAWGAWQVEPAKFTKLVADSMKALYPEEIADRAWDNVGLLVGNHEQESSQKKPVVLVTNDLTYQVATDAIQQGASVIVSYHPFIFSGLKSITDKDPQQSTLIRLMRAGVAVYCPHTAVDAAPSGLNTWLADAVAGPHATTRSVAVPCKTAPESHAGAGYGALATFTDGKDSSSSSGSSSNTGGVTVAEILKRLADKLGGLRHVMVASPVGADVRTTRVRSYGVCAGSGYDVLKAADVDLLVVGETSHHSALRAIQQGRTLVQVFHSNSERSYLQQVLRPALEERLRAAVPEATVVLSEYDKDPFTVIDVTEL</sequence>
<feature type="binding site" evidence="2">
    <location>
        <position position="348"/>
    </location>
    <ligand>
        <name>a divalent metal cation</name>
        <dbReference type="ChEBI" id="CHEBI:60240"/>
        <label>1</label>
    </ligand>
</feature>
<comment type="similarity">
    <text evidence="1">Belongs to the GTP cyclohydrolase I type 2/NIF3 family.</text>
</comment>
<dbReference type="FunFam" id="3.40.1390.30:FF:000001">
    <property type="entry name" value="GTP cyclohydrolase 1 type 2"/>
    <property type="match status" value="1"/>
</dbReference>
<dbReference type="PANTHER" id="PTHR13799:SF13">
    <property type="entry name" value="NIF3-LIKE PROTEIN 1"/>
    <property type="match status" value="1"/>
</dbReference>
<evidence type="ECO:0000313" key="4">
    <source>
        <dbReference type="Proteomes" id="UP000315783"/>
    </source>
</evidence>
<comment type="caution">
    <text evidence="3">The sequence shown here is derived from an EMBL/GenBank/DDBJ whole genome shotgun (WGS) entry which is preliminary data.</text>
</comment>